<dbReference type="InterPro" id="IPR000629">
    <property type="entry name" value="RNA-helicase_DEAD-box_CS"/>
</dbReference>
<evidence type="ECO:0000256" key="6">
    <source>
        <dbReference type="PROSITE-ProRule" id="PRU00552"/>
    </source>
</evidence>
<dbReference type="EC" id="3.6.4.13" evidence="5"/>
<evidence type="ECO:0000256" key="1">
    <source>
        <dbReference type="ARBA" id="ARBA00022741"/>
    </source>
</evidence>
<dbReference type="Gene3D" id="3.40.50.300">
    <property type="entry name" value="P-loop containing nucleotide triphosphate hydrolases"/>
    <property type="match status" value="2"/>
</dbReference>
<accession>A0ABV9LZC1</accession>
<evidence type="ECO:0000256" key="7">
    <source>
        <dbReference type="SAM" id="MobiDB-lite"/>
    </source>
</evidence>
<organism evidence="11 12">
    <name type="scientific">Glaciecola siphonariae</name>
    <dbReference type="NCBI Taxonomy" id="521012"/>
    <lineage>
        <taxon>Bacteria</taxon>
        <taxon>Pseudomonadati</taxon>
        <taxon>Pseudomonadota</taxon>
        <taxon>Gammaproteobacteria</taxon>
        <taxon>Alteromonadales</taxon>
        <taxon>Alteromonadaceae</taxon>
        <taxon>Glaciecola</taxon>
    </lineage>
</organism>
<feature type="region of interest" description="Disordered" evidence="7">
    <location>
        <begin position="376"/>
        <end position="407"/>
    </location>
</feature>
<sequence length="407" mass="45527">MFADLELDDELCRAVAEMGFTQATSIQALVIPDAMEGHDILASAPTGTGKTAAFLLPICQYLLDNPKRTEGSTRALVLVPTRELANQVGEQARAIMKYTDLTCGVITGGINYGTDRETLEMRPDVLIATPGRLFEHIEKETCDCRDIESLVLDEADRMLDMGFSSIVYQIAGEARWRKQSMLFSATLSSRGVRNFAAELLTDPKEFNATPSRKEKAKTIQWYHLCDDLAHKEALLEHHLNHSVESCIVFVKTRERLHALKDKLMNKYPLVYLQGEMPQDKRNAALAKFKSGEAKILLSTDVAARGIDVPNVSHVINYDMPRGADVYLHRIGRTGRAGAKGTAISLIEAHDFMWVGKVERYTKESFKARVIEGLKPKNKAPSLVKKKKPKSKVKRKSKQSSPKKRNKK</sequence>
<dbReference type="InterPro" id="IPR027417">
    <property type="entry name" value="P-loop_NTPase"/>
</dbReference>
<dbReference type="PROSITE" id="PS51192">
    <property type="entry name" value="HELICASE_ATP_BIND_1"/>
    <property type="match status" value="1"/>
</dbReference>
<keyword evidence="12" id="KW-1185">Reference proteome</keyword>
<dbReference type="Proteomes" id="UP001595897">
    <property type="component" value="Unassembled WGS sequence"/>
</dbReference>
<evidence type="ECO:0000259" key="10">
    <source>
        <dbReference type="PROSITE" id="PS51195"/>
    </source>
</evidence>
<dbReference type="InterPro" id="IPR011545">
    <property type="entry name" value="DEAD/DEAH_box_helicase_dom"/>
</dbReference>
<evidence type="ECO:0000313" key="12">
    <source>
        <dbReference type="Proteomes" id="UP001595897"/>
    </source>
</evidence>
<comment type="similarity">
    <text evidence="5">Belongs to the DEAD box helicase family. SrmB subfamily.</text>
</comment>
<dbReference type="Pfam" id="PF00270">
    <property type="entry name" value="DEAD"/>
    <property type="match status" value="1"/>
</dbReference>
<dbReference type="Pfam" id="PF00271">
    <property type="entry name" value="Helicase_C"/>
    <property type="match status" value="1"/>
</dbReference>
<evidence type="ECO:0000256" key="2">
    <source>
        <dbReference type="ARBA" id="ARBA00022801"/>
    </source>
</evidence>
<evidence type="ECO:0000259" key="8">
    <source>
        <dbReference type="PROSITE" id="PS51192"/>
    </source>
</evidence>
<keyword evidence="5" id="KW-0690">Ribosome biogenesis</keyword>
<evidence type="ECO:0000259" key="9">
    <source>
        <dbReference type="PROSITE" id="PS51194"/>
    </source>
</evidence>
<dbReference type="PROSITE" id="PS51195">
    <property type="entry name" value="Q_MOTIF"/>
    <property type="match status" value="1"/>
</dbReference>
<dbReference type="PROSITE" id="PS00039">
    <property type="entry name" value="DEAD_ATP_HELICASE"/>
    <property type="match status" value="1"/>
</dbReference>
<feature type="domain" description="Helicase ATP-binding" evidence="8">
    <location>
        <begin position="31"/>
        <end position="205"/>
    </location>
</feature>
<dbReference type="GO" id="GO:0003724">
    <property type="term" value="F:RNA helicase activity"/>
    <property type="evidence" value="ECO:0007669"/>
    <property type="project" value="UniProtKB-EC"/>
</dbReference>
<keyword evidence="3 5" id="KW-0347">Helicase</keyword>
<dbReference type="PANTHER" id="PTHR47959:SF3">
    <property type="entry name" value="ATP-DEPENDENT RNA HELICASE SRMB"/>
    <property type="match status" value="1"/>
</dbReference>
<comment type="caution">
    <text evidence="11">The sequence shown here is derived from an EMBL/GenBank/DDBJ whole genome shotgun (WGS) entry which is preliminary data.</text>
</comment>
<dbReference type="InterPro" id="IPR044742">
    <property type="entry name" value="DEAD/DEAH_RhlB"/>
</dbReference>
<comment type="function">
    <text evidence="5">DEAD-box RNA helicase involved in the assembly of the 50S ribosomal subunit at low temperature. Exhibits RNA-stimulated ATP hydrolysis and RNA unwinding activity.</text>
</comment>
<feature type="domain" description="Helicase C-terminal" evidence="9">
    <location>
        <begin position="234"/>
        <end position="381"/>
    </location>
</feature>
<evidence type="ECO:0000256" key="3">
    <source>
        <dbReference type="ARBA" id="ARBA00022806"/>
    </source>
</evidence>
<keyword evidence="2 5" id="KW-0378">Hydrolase</keyword>
<evidence type="ECO:0000313" key="11">
    <source>
        <dbReference type="EMBL" id="MFC4701931.1"/>
    </source>
</evidence>
<gene>
    <name evidence="5 11" type="primary">srmB</name>
    <name evidence="11" type="ORF">ACFO4O_17430</name>
</gene>
<dbReference type="SMART" id="SM00490">
    <property type="entry name" value="HELICc"/>
    <property type="match status" value="1"/>
</dbReference>
<evidence type="ECO:0000256" key="4">
    <source>
        <dbReference type="ARBA" id="ARBA00022840"/>
    </source>
</evidence>
<protein>
    <recommendedName>
        <fullName evidence="5">ATP-dependent RNA helicase SrmB</fullName>
        <ecNumber evidence="5">3.6.4.13</ecNumber>
    </recommendedName>
</protein>
<comment type="subunit">
    <text evidence="5">Interacts with the 50S ribosomal subunit.</text>
</comment>
<dbReference type="InterPro" id="IPR014001">
    <property type="entry name" value="Helicase_ATP-bd"/>
</dbReference>
<keyword evidence="4 5" id="KW-0067">ATP-binding</keyword>
<dbReference type="PROSITE" id="PS51194">
    <property type="entry name" value="HELICASE_CTER"/>
    <property type="match status" value="1"/>
</dbReference>
<dbReference type="NCBIfam" id="NF008394">
    <property type="entry name" value="PRK11192.1"/>
    <property type="match status" value="1"/>
</dbReference>
<name>A0ABV9LZC1_9ALTE</name>
<dbReference type="GO" id="GO:0016787">
    <property type="term" value="F:hydrolase activity"/>
    <property type="evidence" value="ECO:0007669"/>
    <property type="project" value="UniProtKB-KW"/>
</dbReference>
<dbReference type="RefSeq" id="WP_382410869.1">
    <property type="nucleotide sequence ID" value="NZ_JBHSGU010000029.1"/>
</dbReference>
<dbReference type="SUPFAM" id="SSF52540">
    <property type="entry name" value="P-loop containing nucleoside triphosphate hydrolases"/>
    <property type="match status" value="1"/>
</dbReference>
<comment type="subcellular location">
    <subcellularLocation>
        <location evidence="5">Cytoplasm</location>
    </subcellularLocation>
</comment>
<proteinExistence type="inferred from homology"/>
<dbReference type="InterPro" id="IPR001650">
    <property type="entry name" value="Helicase_C-like"/>
</dbReference>
<dbReference type="EMBL" id="JBHSGU010000029">
    <property type="protein sequence ID" value="MFC4701931.1"/>
    <property type="molecule type" value="Genomic_DNA"/>
</dbReference>
<comment type="catalytic activity">
    <reaction evidence="5">
        <text>ATP + H2O = ADP + phosphate + H(+)</text>
        <dbReference type="Rhea" id="RHEA:13065"/>
        <dbReference type="ChEBI" id="CHEBI:15377"/>
        <dbReference type="ChEBI" id="CHEBI:15378"/>
        <dbReference type="ChEBI" id="CHEBI:30616"/>
        <dbReference type="ChEBI" id="CHEBI:43474"/>
        <dbReference type="ChEBI" id="CHEBI:456216"/>
        <dbReference type="EC" id="3.6.4.13"/>
    </reaction>
</comment>
<keyword evidence="1 5" id="KW-0547">Nucleotide-binding</keyword>
<evidence type="ECO:0000256" key="5">
    <source>
        <dbReference type="HAMAP-Rule" id="MF_00967"/>
    </source>
</evidence>
<dbReference type="CDD" id="cd00268">
    <property type="entry name" value="DEADc"/>
    <property type="match status" value="1"/>
</dbReference>
<feature type="domain" description="DEAD-box RNA helicase Q" evidence="10">
    <location>
        <begin position="1"/>
        <end position="28"/>
    </location>
</feature>
<dbReference type="InterPro" id="IPR050079">
    <property type="entry name" value="DEAD_box_RNA_helicase"/>
</dbReference>
<dbReference type="CDD" id="cd18787">
    <property type="entry name" value="SF2_C_DEAD"/>
    <property type="match status" value="1"/>
</dbReference>
<dbReference type="HAMAP" id="MF_00967">
    <property type="entry name" value="DEAD_helicase_SrmB"/>
    <property type="match status" value="1"/>
</dbReference>
<dbReference type="InterPro" id="IPR014014">
    <property type="entry name" value="RNA_helicase_DEAD_Q_motif"/>
</dbReference>
<dbReference type="PANTHER" id="PTHR47959">
    <property type="entry name" value="ATP-DEPENDENT RNA HELICASE RHLE-RELATED"/>
    <property type="match status" value="1"/>
</dbReference>
<feature type="short sequence motif" description="Q motif" evidence="6">
    <location>
        <begin position="1"/>
        <end position="28"/>
    </location>
</feature>
<reference evidence="12" key="1">
    <citation type="journal article" date="2019" name="Int. J. Syst. Evol. Microbiol.">
        <title>The Global Catalogue of Microorganisms (GCM) 10K type strain sequencing project: providing services to taxonomists for standard genome sequencing and annotation.</title>
        <authorList>
            <consortium name="The Broad Institute Genomics Platform"/>
            <consortium name="The Broad Institute Genome Sequencing Center for Infectious Disease"/>
            <person name="Wu L."/>
            <person name="Ma J."/>
        </authorList>
    </citation>
    <scope>NUCLEOTIDE SEQUENCE [LARGE SCALE GENOMIC DNA]</scope>
    <source>
        <strain evidence="12">KACC 12507</strain>
    </source>
</reference>
<feature type="compositionally biased region" description="Basic residues" evidence="7">
    <location>
        <begin position="383"/>
        <end position="407"/>
    </location>
</feature>
<keyword evidence="5" id="KW-0963">Cytoplasm</keyword>
<dbReference type="InterPro" id="IPR028621">
    <property type="entry name" value="DEAD_helicase_SrmB"/>
</dbReference>
<dbReference type="SMART" id="SM00487">
    <property type="entry name" value="DEXDc"/>
    <property type="match status" value="1"/>
</dbReference>